<keyword evidence="2" id="KW-0732">Signal</keyword>
<feature type="region of interest" description="Disordered" evidence="1">
    <location>
        <begin position="481"/>
        <end position="520"/>
    </location>
</feature>
<feature type="compositionally biased region" description="Basic residues" evidence="1">
    <location>
        <begin position="126"/>
        <end position="142"/>
    </location>
</feature>
<feature type="compositionally biased region" description="Basic and acidic residues" evidence="1">
    <location>
        <begin position="209"/>
        <end position="233"/>
    </location>
</feature>
<feature type="region of interest" description="Disordered" evidence="1">
    <location>
        <begin position="125"/>
        <end position="295"/>
    </location>
</feature>
<accession>A0A1D2MMZ8</accession>
<feature type="compositionally biased region" description="Acidic residues" evidence="1">
    <location>
        <begin position="340"/>
        <end position="352"/>
    </location>
</feature>
<dbReference type="Proteomes" id="UP000094527">
    <property type="component" value="Unassembled WGS sequence"/>
</dbReference>
<feature type="compositionally biased region" description="Low complexity" evidence="1">
    <location>
        <begin position="415"/>
        <end position="424"/>
    </location>
</feature>
<dbReference type="AlphaFoldDB" id="A0A1D2MMZ8"/>
<protein>
    <submittedName>
        <fullName evidence="3">Uncharacterized protein</fullName>
    </submittedName>
</protein>
<name>A0A1D2MMZ8_ORCCI</name>
<dbReference type="EMBL" id="LJIJ01000807">
    <property type="protein sequence ID" value="ODM94417.1"/>
    <property type="molecule type" value="Genomic_DNA"/>
</dbReference>
<feature type="compositionally biased region" description="Basic residues" evidence="1">
    <location>
        <begin position="397"/>
        <end position="413"/>
    </location>
</feature>
<feature type="compositionally biased region" description="Acidic residues" evidence="1">
    <location>
        <begin position="264"/>
        <end position="278"/>
    </location>
</feature>
<comment type="caution">
    <text evidence="3">The sequence shown here is derived from an EMBL/GenBank/DDBJ whole genome shotgun (WGS) entry which is preliminary data.</text>
</comment>
<evidence type="ECO:0000256" key="1">
    <source>
        <dbReference type="SAM" id="MobiDB-lite"/>
    </source>
</evidence>
<feature type="compositionally biased region" description="Pro residues" evidence="1">
    <location>
        <begin position="368"/>
        <end position="378"/>
    </location>
</feature>
<proteinExistence type="predicted"/>
<reference evidence="3 4" key="1">
    <citation type="journal article" date="2016" name="Genome Biol. Evol.">
        <title>Gene Family Evolution Reflects Adaptation to Soil Environmental Stressors in the Genome of the Collembolan Orchesella cincta.</title>
        <authorList>
            <person name="Faddeeva-Vakhrusheva A."/>
            <person name="Derks M.F."/>
            <person name="Anvar S.Y."/>
            <person name="Agamennone V."/>
            <person name="Suring W."/>
            <person name="Smit S."/>
            <person name="van Straalen N.M."/>
            <person name="Roelofs D."/>
        </authorList>
    </citation>
    <scope>NUCLEOTIDE SEQUENCE [LARGE SCALE GENOMIC DNA]</scope>
    <source>
        <tissue evidence="3">Mixed pool</tissue>
    </source>
</reference>
<feature type="region of interest" description="Disordered" evidence="1">
    <location>
        <begin position="547"/>
        <end position="571"/>
    </location>
</feature>
<feature type="region of interest" description="Disordered" evidence="1">
    <location>
        <begin position="308"/>
        <end position="444"/>
    </location>
</feature>
<organism evidence="3 4">
    <name type="scientific">Orchesella cincta</name>
    <name type="common">Springtail</name>
    <name type="synonym">Podura cincta</name>
    <dbReference type="NCBI Taxonomy" id="48709"/>
    <lineage>
        <taxon>Eukaryota</taxon>
        <taxon>Metazoa</taxon>
        <taxon>Ecdysozoa</taxon>
        <taxon>Arthropoda</taxon>
        <taxon>Hexapoda</taxon>
        <taxon>Collembola</taxon>
        <taxon>Entomobryomorpha</taxon>
        <taxon>Entomobryoidea</taxon>
        <taxon>Orchesellidae</taxon>
        <taxon>Orchesellinae</taxon>
        <taxon>Orchesella</taxon>
    </lineage>
</organism>
<evidence type="ECO:0000313" key="3">
    <source>
        <dbReference type="EMBL" id="ODM94417.1"/>
    </source>
</evidence>
<dbReference type="STRING" id="48709.A0A1D2MMZ8"/>
<feature type="signal peptide" evidence="2">
    <location>
        <begin position="1"/>
        <end position="22"/>
    </location>
</feature>
<evidence type="ECO:0000256" key="2">
    <source>
        <dbReference type="SAM" id="SignalP"/>
    </source>
</evidence>
<sequence>MREKRVNLVLLTCSVLVATCASVSYCYVTYDNSFSNIDKYVAVISTIPLILSGQISSASAATVWIPSEPAINTDGSVQDEFSEVAHVFARPEVKVVKPREEDEITQQTVPWTSLKNEWSIYQKIHSSQRKKKPGKQQIKKSGKPQSDDDDAEADGGDDSSEEDEEEDDEYGGEEHIMPEGRTAVVDQPQPPQATAKKDTLPLAFYGQGNHDDDEKEHYKDEEKVFKKTKSKLDNDDDDDDDDDEDDAEDDDVSDTSKEAASLEDYADYAADDDDDDDGESSKKKQANKNLSFDEIPLAIREMILNDLANQNNGSGYTPNLTPKVSGGGPNSKKRPSASTENDDEENSSEEDDHNNVAEIQASLSGGPEPTPPANIPPPRKGDSDEEDDEPQDSGGKGKGKSKGKGKKGKKGKKPGWGWKPKGWGNIHMAPGWGQKHKQEDHGWGWDPAKHDGVLEQMVRGSTWERVLKYYHWRRDQALHEEKGHGHHDHHDHDDHGGHGFHDDHEPHGPPNGWGVDTGDHQGQVSKIVKGALKGSFWERAFHTYAKYKQHQAENPKKPTLVDLDTDHMHKR</sequence>
<feature type="compositionally biased region" description="Acidic residues" evidence="1">
    <location>
        <begin position="234"/>
        <end position="253"/>
    </location>
</feature>
<feature type="compositionally biased region" description="Acidic residues" evidence="1">
    <location>
        <begin position="147"/>
        <end position="171"/>
    </location>
</feature>
<feature type="compositionally biased region" description="Polar residues" evidence="1">
    <location>
        <begin position="308"/>
        <end position="322"/>
    </location>
</feature>
<keyword evidence="4" id="KW-1185">Reference proteome</keyword>
<feature type="compositionally biased region" description="Basic and acidic residues" evidence="1">
    <location>
        <begin position="481"/>
        <end position="507"/>
    </location>
</feature>
<feature type="chain" id="PRO_5008904307" evidence="2">
    <location>
        <begin position="23"/>
        <end position="571"/>
    </location>
</feature>
<gene>
    <name evidence="3" type="ORF">Ocin01_12264</name>
</gene>
<evidence type="ECO:0000313" key="4">
    <source>
        <dbReference type="Proteomes" id="UP000094527"/>
    </source>
</evidence>